<evidence type="ECO:0008006" key="3">
    <source>
        <dbReference type="Google" id="ProtNLM"/>
    </source>
</evidence>
<accession>A0A0C9VB61</accession>
<dbReference type="HOGENOM" id="CLU_476646_0_0_1"/>
<organism evidence="1 2">
    <name type="scientific">Sphaerobolus stellatus (strain SS14)</name>
    <dbReference type="NCBI Taxonomy" id="990650"/>
    <lineage>
        <taxon>Eukaryota</taxon>
        <taxon>Fungi</taxon>
        <taxon>Dikarya</taxon>
        <taxon>Basidiomycota</taxon>
        <taxon>Agaricomycotina</taxon>
        <taxon>Agaricomycetes</taxon>
        <taxon>Phallomycetidae</taxon>
        <taxon>Geastrales</taxon>
        <taxon>Sphaerobolaceae</taxon>
        <taxon>Sphaerobolus</taxon>
    </lineage>
</organism>
<proteinExistence type="predicted"/>
<keyword evidence="2" id="KW-1185">Reference proteome</keyword>
<protein>
    <recommendedName>
        <fullName evidence="3">F-box domain-containing protein</fullName>
    </recommendedName>
</protein>
<evidence type="ECO:0000313" key="1">
    <source>
        <dbReference type="EMBL" id="KIJ34536.1"/>
    </source>
</evidence>
<evidence type="ECO:0000313" key="2">
    <source>
        <dbReference type="Proteomes" id="UP000054279"/>
    </source>
</evidence>
<gene>
    <name evidence="1" type="ORF">M422DRAFT_782855</name>
</gene>
<reference evidence="1 2" key="1">
    <citation type="submission" date="2014-06" db="EMBL/GenBank/DDBJ databases">
        <title>Evolutionary Origins and Diversification of the Mycorrhizal Mutualists.</title>
        <authorList>
            <consortium name="DOE Joint Genome Institute"/>
            <consortium name="Mycorrhizal Genomics Consortium"/>
            <person name="Kohler A."/>
            <person name="Kuo A."/>
            <person name="Nagy L.G."/>
            <person name="Floudas D."/>
            <person name="Copeland A."/>
            <person name="Barry K.W."/>
            <person name="Cichocki N."/>
            <person name="Veneault-Fourrey C."/>
            <person name="LaButti K."/>
            <person name="Lindquist E.A."/>
            <person name="Lipzen A."/>
            <person name="Lundell T."/>
            <person name="Morin E."/>
            <person name="Murat C."/>
            <person name="Riley R."/>
            <person name="Ohm R."/>
            <person name="Sun H."/>
            <person name="Tunlid A."/>
            <person name="Henrissat B."/>
            <person name="Grigoriev I.V."/>
            <person name="Hibbett D.S."/>
            <person name="Martin F."/>
        </authorList>
    </citation>
    <scope>NUCLEOTIDE SEQUENCE [LARGE SCALE GENOMIC DNA]</scope>
    <source>
        <strain evidence="1 2">SS14</strain>
    </source>
</reference>
<name>A0A0C9VB61_SPHS4</name>
<dbReference type="AlphaFoldDB" id="A0A0C9VB61"/>
<sequence length="572" mass="66559">MDNVNVIQFQPESKESEDINPCNVESDILQDMQQRIFCHSSIDYQDSLDEVVIDCEDGIFNIGPAIEESEQQIYNLRSRREDLQRMQYNAFNLLTSIGRMPQEIMTEIFYQAVHISDMSVAGFFRRTQKPRGTAKQLSVLLQVCHLWRHIILQAGKLFSQILSNSDEPGPYMVARFLQYSGKCPLEIYLNPCWRWDGELGKLALDMLKDNLDRMTTLAIPTVPLVLRRLFPPGTVTRLPNLRRLFLEEQNWVDYREMGKIVAPGLTDLVIFGLSDMIPWRAFLVVGDQLKKYSEASSLCPENFLHSLIYNPKLETCEIYSYEEDDPYQPRTPNFSDTVRLLKPINLLNLTSFTLLHRSHFTQYLPLILPKLYTPALKSLRFQDTYRNRQANLIPQIKLWLKTSNVALEELHLIIIPWGDARPQIRDLLQILPTVQSLTLTNPFLQFPPDFISYSAAGFLALLNRESNPDICPQLKTLRLSCTVDFEEIMDVLKSRTQPRWLPDQPNSAFMEEFTIINMDWEYWLDNNGELFPKNPETGSVPLHLRERLKTLKQHYLSFQLNIIEHRGLYPPD</sequence>
<dbReference type="EMBL" id="KN837198">
    <property type="protein sequence ID" value="KIJ34536.1"/>
    <property type="molecule type" value="Genomic_DNA"/>
</dbReference>
<dbReference type="Proteomes" id="UP000054279">
    <property type="component" value="Unassembled WGS sequence"/>
</dbReference>